<dbReference type="EMBL" id="JAQHRD010000005">
    <property type="protein sequence ID" value="KAJ6441134.1"/>
    <property type="molecule type" value="Genomic_DNA"/>
</dbReference>
<keyword evidence="1" id="KW-0732">Signal</keyword>
<evidence type="ECO:0000313" key="3">
    <source>
        <dbReference type="Proteomes" id="UP001163105"/>
    </source>
</evidence>
<reference evidence="2" key="1">
    <citation type="submission" date="2023-01" db="EMBL/GenBank/DDBJ databases">
        <title>The growth and conidiation of Purpureocillium lavendulum are regulated by nitrogen source and histone H3K14 acetylation.</title>
        <authorList>
            <person name="Tang P."/>
            <person name="Han J."/>
            <person name="Zhang C."/>
            <person name="Tang P."/>
            <person name="Qi F."/>
            <person name="Zhang K."/>
            <person name="Liang L."/>
        </authorList>
    </citation>
    <scope>NUCLEOTIDE SEQUENCE</scope>
    <source>
        <strain evidence="2">YMF1.00683</strain>
    </source>
</reference>
<feature type="chain" id="PRO_5044212226" evidence="1">
    <location>
        <begin position="19"/>
        <end position="174"/>
    </location>
</feature>
<evidence type="ECO:0000256" key="1">
    <source>
        <dbReference type="SAM" id="SignalP"/>
    </source>
</evidence>
<proteinExistence type="predicted"/>
<gene>
    <name evidence="2" type="ORF">O9K51_06929</name>
</gene>
<dbReference type="AlphaFoldDB" id="A0AB34FPW1"/>
<comment type="caution">
    <text evidence="2">The sequence shown here is derived from an EMBL/GenBank/DDBJ whole genome shotgun (WGS) entry which is preliminary data.</text>
</comment>
<name>A0AB34FPW1_9HYPO</name>
<evidence type="ECO:0000313" key="2">
    <source>
        <dbReference type="EMBL" id="KAJ6441134.1"/>
    </source>
</evidence>
<accession>A0AB34FPW1</accession>
<dbReference type="Proteomes" id="UP001163105">
    <property type="component" value="Unassembled WGS sequence"/>
</dbReference>
<feature type="signal peptide" evidence="1">
    <location>
        <begin position="1"/>
        <end position="18"/>
    </location>
</feature>
<protein>
    <submittedName>
        <fullName evidence="2">Uncharacterized protein</fullName>
    </submittedName>
</protein>
<keyword evidence="3" id="KW-1185">Reference proteome</keyword>
<sequence length="174" mass="19349">MKLNKSLALVGLAGEVFGFTTTTNDTAGSVSNRKSVHVLEPRLDGRKDTDWGTFKGKPKVVCGKYMPSNKESWDDGMYHNIRHFDQKKKPPEKQTLGPGPNTCSERIGCYNGFGSKTTKSLKSWGDVADGLWALSRGAAAATCPEELYETYSWQIYHPHDEWSIIASKREGEKC</sequence>
<organism evidence="2 3">
    <name type="scientific">Purpureocillium lavendulum</name>
    <dbReference type="NCBI Taxonomy" id="1247861"/>
    <lineage>
        <taxon>Eukaryota</taxon>
        <taxon>Fungi</taxon>
        <taxon>Dikarya</taxon>
        <taxon>Ascomycota</taxon>
        <taxon>Pezizomycotina</taxon>
        <taxon>Sordariomycetes</taxon>
        <taxon>Hypocreomycetidae</taxon>
        <taxon>Hypocreales</taxon>
        <taxon>Ophiocordycipitaceae</taxon>
        <taxon>Purpureocillium</taxon>
    </lineage>
</organism>